<dbReference type="GO" id="GO:0032259">
    <property type="term" value="P:methylation"/>
    <property type="evidence" value="ECO:0007669"/>
    <property type="project" value="UniProtKB-KW"/>
</dbReference>
<evidence type="ECO:0000313" key="3">
    <source>
        <dbReference type="Proteomes" id="UP000054618"/>
    </source>
</evidence>
<evidence type="ECO:0000259" key="1">
    <source>
        <dbReference type="Pfam" id="PF01728"/>
    </source>
</evidence>
<dbReference type="InterPro" id="IPR002877">
    <property type="entry name" value="RNA_MeTrfase_FtsJ_dom"/>
</dbReference>
<keyword evidence="2" id="KW-0489">Methyltransferase</keyword>
<dbReference type="RefSeq" id="WP_058506972.1">
    <property type="nucleotide sequence ID" value="NZ_CAAAIK010000007.1"/>
</dbReference>
<dbReference type="GO" id="GO:0008168">
    <property type="term" value="F:methyltransferase activity"/>
    <property type="evidence" value="ECO:0007669"/>
    <property type="project" value="UniProtKB-KW"/>
</dbReference>
<proteinExistence type="predicted"/>
<keyword evidence="2" id="KW-0808">Transferase</keyword>
<accession>A0A0W0Y5F8</accession>
<evidence type="ECO:0000313" key="2">
    <source>
        <dbReference type="EMBL" id="KTD52037.1"/>
    </source>
</evidence>
<gene>
    <name evidence="2" type="ORF">Lqui_0881</name>
</gene>
<dbReference type="PATRIC" id="fig|45073.5.peg.930"/>
<comment type="caution">
    <text evidence="2">The sequence shown here is derived from an EMBL/GenBank/DDBJ whole genome shotgun (WGS) entry which is preliminary data.</text>
</comment>
<dbReference type="Proteomes" id="UP000054618">
    <property type="component" value="Unassembled WGS sequence"/>
</dbReference>
<dbReference type="STRING" id="45073.Lqui_0881"/>
<dbReference type="AlphaFoldDB" id="A0A0W0Y5F8"/>
<dbReference type="InterPro" id="IPR029063">
    <property type="entry name" value="SAM-dependent_MTases_sf"/>
</dbReference>
<dbReference type="Pfam" id="PF01728">
    <property type="entry name" value="FtsJ"/>
    <property type="match status" value="1"/>
</dbReference>
<dbReference type="Gene3D" id="3.40.50.150">
    <property type="entry name" value="Vaccinia Virus protein VP39"/>
    <property type="match status" value="1"/>
</dbReference>
<sequence length="306" mass="34586">MENFNTVNAVYIGKAERLAELNNELGGETRIIENVMLSPRTIKACFALDTWFKPQIHQFTSISEAVKLLKKAGKYWYLQPASHIRRSHLIADQLRKLPPLLRSFPLQEEIPPIGGFCLLDQNTLLYSVDRLKPWPGGYCYFLEDKVNPPNRAYLKLWEALSLLDRYPKSGESALDLGASPGGWTYVMQSLGTQVTAVDKASLEPRIAALPGVSCLKQSAFALEPSKLEKPYDWVLSDIACYPDRALTLIRKWLESGKAGQMIFTIKLQGETDWATLKELHQIEGASLINLFYNKHEVTFFYPGFNG</sequence>
<dbReference type="SUPFAM" id="SSF53335">
    <property type="entry name" value="S-adenosyl-L-methionine-dependent methyltransferases"/>
    <property type="match status" value="1"/>
</dbReference>
<organism evidence="2 3">
    <name type="scientific">Legionella quinlivanii</name>
    <dbReference type="NCBI Taxonomy" id="45073"/>
    <lineage>
        <taxon>Bacteria</taxon>
        <taxon>Pseudomonadati</taxon>
        <taxon>Pseudomonadota</taxon>
        <taxon>Gammaproteobacteria</taxon>
        <taxon>Legionellales</taxon>
        <taxon>Legionellaceae</taxon>
        <taxon>Legionella</taxon>
    </lineage>
</organism>
<protein>
    <submittedName>
        <fullName evidence="2">SAM-dependent methyltransferase</fullName>
    </submittedName>
</protein>
<dbReference type="PANTHER" id="PTHR37524">
    <property type="entry name" value="RIBOSOMAL RNA LARGE SUBUNIT METHYLTRANSFERASE M"/>
    <property type="match status" value="1"/>
</dbReference>
<name>A0A0W0Y5F8_9GAMM</name>
<dbReference type="EMBL" id="LNYS01000006">
    <property type="protein sequence ID" value="KTD52037.1"/>
    <property type="molecule type" value="Genomic_DNA"/>
</dbReference>
<dbReference type="PANTHER" id="PTHR37524:SF2">
    <property type="entry name" value="RIBOSOMAL RNA METHYLTRANSFERASE FTSJ DOMAIN-CONTAINING PROTEIN"/>
    <property type="match status" value="1"/>
</dbReference>
<reference evidence="2 3" key="1">
    <citation type="submission" date="2015-11" db="EMBL/GenBank/DDBJ databases">
        <title>Genomic analysis of 38 Legionella species identifies large and diverse effector repertoires.</title>
        <authorList>
            <person name="Burstein D."/>
            <person name="Amaro F."/>
            <person name="Zusman T."/>
            <person name="Lifshitz Z."/>
            <person name="Cohen O."/>
            <person name="Gilbert J.A."/>
            <person name="Pupko T."/>
            <person name="Shuman H.A."/>
            <person name="Segal G."/>
        </authorList>
    </citation>
    <scope>NUCLEOTIDE SEQUENCE [LARGE SCALE GENOMIC DNA]</scope>
    <source>
        <strain evidence="2 3">CDC#1442-AUS-E</strain>
    </source>
</reference>
<dbReference type="OrthoDB" id="154490at2"/>
<keyword evidence="3" id="KW-1185">Reference proteome</keyword>
<feature type="domain" description="Ribosomal RNA methyltransferase FtsJ" evidence="1">
    <location>
        <begin position="150"/>
        <end position="239"/>
    </location>
</feature>